<feature type="region of interest" description="Disordered" evidence="1">
    <location>
        <begin position="1"/>
        <end position="21"/>
    </location>
</feature>
<proteinExistence type="predicted"/>
<evidence type="ECO:0000256" key="1">
    <source>
        <dbReference type="SAM" id="MobiDB-lite"/>
    </source>
</evidence>
<keyword evidence="3" id="KW-1185">Reference proteome</keyword>
<evidence type="ECO:0000313" key="3">
    <source>
        <dbReference type="Proteomes" id="UP001151760"/>
    </source>
</evidence>
<feature type="compositionally biased region" description="Polar residues" evidence="1">
    <location>
        <begin position="35"/>
        <end position="47"/>
    </location>
</feature>
<comment type="caution">
    <text evidence="2">The sequence shown here is derived from an EMBL/GenBank/DDBJ whole genome shotgun (WGS) entry which is preliminary data.</text>
</comment>
<reference evidence="2" key="1">
    <citation type="journal article" date="2022" name="Int. J. Mol. Sci.">
        <title>Draft Genome of Tanacetum Coccineum: Genomic Comparison of Closely Related Tanacetum-Family Plants.</title>
        <authorList>
            <person name="Yamashiro T."/>
            <person name="Shiraishi A."/>
            <person name="Nakayama K."/>
            <person name="Satake H."/>
        </authorList>
    </citation>
    <scope>NUCLEOTIDE SEQUENCE</scope>
</reference>
<reference evidence="2" key="2">
    <citation type="submission" date="2022-01" db="EMBL/GenBank/DDBJ databases">
        <authorList>
            <person name="Yamashiro T."/>
            <person name="Shiraishi A."/>
            <person name="Satake H."/>
            <person name="Nakayama K."/>
        </authorList>
    </citation>
    <scope>NUCLEOTIDE SEQUENCE</scope>
</reference>
<evidence type="ECO:0000313" key="2">
    <source>
        <dbReference type="EMBL" id="GJT58204.1"/>
    </source>
</evidence>
<accession>A0ABQ5F5H7</accession>
<sequence length="468" mass="52290">MAPQPRSPTQTHVADEAASTGVDVRYRGAATTINSLEAGQGSANIDKTPTMPHDSPLLRVNTLGSDECSMTLQELMVKKLERAAKSSQARRRARIVVFDDEDDLEDPSKQGRKIDEIDQDPDISLVQHDAEIQGRHGHDMEFNFDVSTAEPVSTADATVTTASVAISTASPLRVSTTDDITMAETLVYIRRSAAKDKGKSKIDESKPVETKTKLQQEQERLGYEAVVRLQDQLDEEERQRIASVHELASSFNVEEWEDIQARIIADEELVQRAYQSEKEQLRGYSFDEIKALFETTMRRVRTFVPIESEDDKAVPELATRSSKRDTEKELDQESFKRRFTLKALGSTGRSLELEIILRERDGHLHAGREGAEAEAKSPLPPEAPVAHVDMEAIAKKERTWLEELLKSKGMPYGSYPRFTVAVKGQKVTIKFQIPPTCEITLLISNIFGNLRVKVEERATSSDGIARLG</sequence>
<dbReference type="EMBL" id="BQNB010016997">
    <property type="protein sequence ID" value="GJT58204.1"/>
    <property type="molecule type" value="Genomic_DNA"/>
</dbReference>
<organism evidence="2 3">
    <name type="scientific">Tanacetum coccineum</name>
    <dbReference type="NCBI Taxonomy" id="301880"/>
    <lineage>
        <taxon>Eukaryota</taxon>
        <taxon>Viridiplantae</taxon>
        <taxon>Streptophyta</taxon>
        <taxon>Embryophyta</taxon>
        <taxon>Tracheophyta</taxon>
        <taxon>Spermatophyta</taxon>
        <taxon>Magnoliopsida</taxon>
        <taxon>eudicotyledons</taxon>
        <taxon>Gunneridae</taxon>
        <taxon>Pentapetalae</taxon>
        <taxon>asterids</taxon>
        <taxon>campanulids</taxon>
        <taxon>Asterales</taxon>
        <taxon>Asteraceae</taxon>
        <taxon>Asteroideae</taxon>
        <taxon>Anthemideae</taxon>
        <taxon>Anthemidinae</taxon>
        <taxon>Tanacetum</taxon>
    </lineage>
</organism>
<name>A0ABQ5F5H7_9ASTR</name>
<protein>
    <submittedName>
        <fullName evidence="2">Uncharacterized protein</fullName>
    </submittedName>
</protein>
<feature type="region of interest" description="Disordered" evidence="1">
    <location>
        <begin position="35"/>
        <end position="54"/>
    </location>
</feature>
<gene>
    <name evidence="2" type="ORF">Tco_0993258</name>
</gene>
<dbReference type="Proteomes" id="UP001151760">
    <property type="component" value="Unassembled WGS sequence"/>
</dbReference>